<dbReference type="Proteomes" id="UP000242469">
    <property type="component" value="Unassembled WGS sequence"/>
</dbReference>
<evidence type="ECO:0000313" key="9">
    <source>
        <dbReference type="EMBL" id="SEA51078.1"/>
    </source>
</evidence>
<evidence type="ECO:0000256" key="2">
    <source>
        <dbReference type="ARBA" id="ARBA00006464"/>
    </source>
</evidence>
<dbReference type="OrthoDB" id="9808602at2"/>
<comment type="subcellular location">
    <subcellularLocation>
        <location evidence="1">Membrane</location>
        <topology evidence="1">Multi-pass membrane protein</topology>
    </subcellularLocation>
</comment>
<dbReference type="GO" id="GO:0016780">
    <property type="term" value="F:phosphotransferase activity, for other substituted phosphate groups"/>
    <property type="evidence" value="ECO:0007669"/>
    <property type="project" value="TreeGrafter"/>
</dbReference>
<evidence type="ECO:0000256" key="6">
    <source>
        <dbReference type="ARBA" id="ARBA00023136"/>
    </source>
</evidence>
<feature type="transmembrane region" description="Helical" evidence="7">
    <location>
        <begin position="86"/>
        <end position="107"/>
    </location>
</feature>
<keyword evidence="4 7" id="KW-0812">Transmembrane</keyword>
<keyword evidence="5 7" id="KW-1133">Transmembrane helix</keyword>
<dbReference type="NCBIfam" id="TIGR03025">
    <property type="entry name" value="EPS_sugtrans"/>
    <property type="match status" value="1"/>
</dbReference>
<feature type="domain" description="Bacterial sugar transferase" evidence="8">
    <location>
        <begin position="240"/>
        <end position="422"/>
    </location>
</feature>
<dbReference type="PANTHER" id="PTHR30576">
    <property type="entry name" value="COLANIC BIOSYNTHESIS UDP-GLUCOSE LIPID CARRIER TRANSFERASE"/>
    <property type="match status" value="1"/>
</dbReference>
<proteinExistence type="inferred from homology"/>
<name>A0A1H4BSJ0_9GAMM</name>
<evidence type="ECO:0000256" key="3">
    <source>
        <dbReference type="ARBA" id="ARBA00022679"/>
    </source>
</evidence>
<evidence type="ECO:0000256" key="4">
    <source>
        <dbReference type="ARBA" id="ARBA00022692"/>
    </source>
</evidence>
<organism evidence="9 10">
    <name type="scientific">Marinobacterium iners DSM 11526</name>
    <dbReference type="NCBI Taxonomy" id="1122198"/>
    <lineage>
        <taxon>Bacteria</taxon>
        <taxon>Pseudomonadati</taxon>
        <taxon>Pseudomonadota</taxon>
        <taxon>Gammaproteobacteria</taxon>
        <taxon>Oceanospirillales</taxon>
        <taxon>Oceanospirillaceae</taxon>
        <taxon>Marinobacterium</taxon>
    </lineage>
</organism>
<dbReference type="AlphaFoldDB" id="A0A1H4BSJ0"/>
<feature type="transmembrane region" description="Helical" evidence="7">
    <location>
        <begin position="51"/>
        <end position="74"/>
    </location>
</feature>
<gene>
    <name evidence="9" type="ORF">SAMN02745729_10450</name>
</gene>
<dbReference type="InterPro" id="IPR017475">
    <property type="entry name" value="EPS_sugar_tfrase"/>
</dbReference>
<evidence type="ECO:0000256" key="7">
    <source>
        <dbReference type="SAM" id="Phobius"/>
    </source>
</evidence>
<evidence type="ECO:0000259" key="8">
    <source>
        <dbReference type="Pfam" id="PF02397"/>
    </source>
</evidence>
<dbReference type="RefSeq" id="WP_091824689.1">
    <property type="nucleotide sequence ID" value="NZ_FNRJ01000004.1"/>
</dbReference>
<feature type="transmembrane region" description="Helical" evidence="7">
    <location>
        <begin position="113"/>
        <end position="133"/>
    </location>
</feature>
<dbReference type="GO" id="GO:0016020">
    <property type="term" value="C:membrane"/>
    <property type="evidence" value="ECO:0007669"/>
    <property type="project" value="UniProtKB-SubCell"/>
</dbReference>
<evidence type="ECO:0000313" key="10">
    <source>
        <dbReference type="Proteomes" id="UP000242469"/>
    </source>
</evidence>
<feature type="transmembrane region" description="Helical" evidence="7">
    <location>
        <begin position="242"/>
        <end position="266"/>
    </location>
</feature>
<dbReference type="InterPro" id="IPR003362">
    <property type="entry name" value="Bact_transf"/>
</dbReference>
<evidence type="ECO:0000256" key="5">
    <source>
        <dbReference type="ARBA" id="ARBA00022989"/>
    </source>
</evidence>
<evidence type="ECO:0000256" key="1">
    <source>
        <dbReference type="ARBA" id="ARBA00004141"/>
    </source>
</evidence>
<dbReference type="EMBL" id="FNRJ01000004">
    <property type="protein sequence ID" value="SEA51078.1"/>
    <property type="molecule type" value="Genomic_DNA"/>
</dbReference>
<reference evidence="10" key="1">
    <citation type="submission" date="2016-10" db="EMBL/GenBank/DDBJ databases">
        <authorList>
            <person name="Varghese N."/>
            <person name="Submissions S."/>
        </authorList>
    </citation>
    <scope>NUCLEOTIDE SEQUENCE [LARGE SCALE GENOMIC DNA]</scope>
    <source>
        <strain evidence="10">DSM 11526</strain>
    </source>
</reference>
<dbReference type="Pfam" id="PF02397">
    <property type="entry name" value="Bac_transf"/>
    <property type="match status" value="1"/>
</dbReference>
<dbReference type="STRING" id="1122198.SAMN02745729_10450"/>
<feature type="transmembrane region" description="Helical" evidence="7">
    <location>
        <begin position="21"/>
        <end position="39"/>
    </location>
</feature>
<sequence>MSVAPHIPHYERRHSRWYERLLLGLPFQFVLGSVCLYLLPLGLLAPEYMQLRWSVGSVTLTALVGAYLLSLFFLSRLRIYPGARSLAHILPTVSLAWFLVSAIILLLNQPVLWHWHLYGFIAACFWSGAAIFVGRRFRTQKIAVVPSVRTERLESTAFYRFHTLAEPSFGGRRFDAVVADLHAELSPQWQRFLAHATLNRIPVYHIKQLNESITGRVRIDHLSENEFGSLQPSPAYESLKRLIDIIIVLITLPAWLPLMLLVAVAIKLDSPGAVLFIQERVGQGGRPFKICKFRSMRHDAEKNGQLLAQSGDERITRLGRFLRRSRLDELPQFFNVLKGDMSLIGPRPEQSVFVEQFEQEIPFYAYRHVVKPGITGWAQVMQGYAGDSDETRIKIEHDFYYIKHFSLWVDLLIVLRTLRVILTGFGAR</sequence>
<protein>
    <submittedName>
        <fullName evidence="9">Exopolysaccharide biosynthesis polyprenyl glycosylphosphotransferase</fullName>
    </submittedName>
</protein>
<comment type="similarity">
    <text evidence="2">Belongs to the bacterial sugar transferase family.</text>
</comment>
<accession>A0A1H4BSJ0</accession>
<keyword evidence="3 9" id="KW-0808">Transferase</keyword>
<keyword evidence="6 7" id="KW-0472">Membrane</keyword>
<dbReference type="PANTHER" id="PTHR30576:SF0">
    <property type="entry name" value="UNDECAPRENYL-PHOSPHATE N-ACETYLGALACTOSAMINYL 1-PHOSPHATE TRANSFERASE-RELATED"/>
    <property type="match status" value="1"/>
</dbReference>
<keyword evidence="10" id="KW-1185">Reference proteome</keyword>